<keyword evidence="1" id="KW-0479">Metal-binding</keyword>
<evidence type="ECO:0000256" key="1">
    <source>
        <dbReference type="PROSITE-ProRule" id="PRU00325"/>
    </source>
</evidence>
<feature type="domain" description="SWIM-type" evidence="2">
    <location>
        <begin position="425"/>
        <end position="461"/>
    </location>
</feature>
<dbReference type="Pfam" id="PF03101">
    <property type="entry name" value="FAR1"/>
    <property type="match status" value="1"/>
</dbReference>
<keyword evidence="1" id="KW-0863">Zinc-finger</keyword>
<evidence type="ECO:0000259" key="2">
    <source>
        <dbReference type="PROSITE" id="PS50966"/>
    </source>
</evidence>
<dbReference type="Proteomes" id="UP001324115">
    <property type="component" value="Unassembled WGS sequence"/>
</dbReference>
<protein>
    <recommendedName>
        <fullName evidence="2">SWIM-type domain-containing protein</fullName>
    </recommendedName>
</protein>
<dbReference type="PANTHER" id="PTHR47718">
    <property type="entry name" value="OS01G0519700 PROTEIN"/>
    <property type="match status" value="1"/>
</dbReference>
<comment type="caution">
    <text evidence="3">The sequence shown here is derived from an EMBL/GenBank/DDBJ whole genome shotgun (WGS) entry which is preliminary data.</text>
</comment>
<reference evidence="3 4" key="1">
    <citation type="journal article" date="2023" name="G3 (Bethesda)">
        <title>A haplotype-resolved chromosome-scale genome for Quercus rubra L. provides insights into the genetics of adaptive traits for red oak species.</title>
        <authorList>
            <person name="Kapoor B."/>
            <person name="Jenkins J."/>
            <person name="Schmutz J."/>
            <person name="Zhebentyayeva T."/>
            <person name="Kuelheim C."/>
            <person name="Coggeshall M."/>
            <person name="Heim C."/>
            <person name="Lasky J.R."/>
            <person name="Leites L."/>
            <person name="Islam-Faridi N."/>
            <person name="Romero-Severson J."/>
            <person name="DeLeo V.L."/>
            <person name="Lucas S.M."/>
            <person name="Lazic D."/>
            <person name="Gailing O."/>
            <person name="Carlson J."/>
            <person name="Staton M."/>
        </authorList>
    </citation>
    <scope>NUCLEOTIDE SEQUENCE [LARGE SCALE GENOMIC DNA]</scope>
    <source>
        <strain evidence="3">Pseudo-F2</strain>
    </source>
</reference>
<dbReference type="InterPro" id="IPR004330">
    <property type="entry name" value="FAR1_DNA_bnd_dom"/>
</dbReference>
<dbReference type="InterPro" id="IPR018289">
    <property type="entry name" value="MULE_transposase_dom"/>
</dbReference>
<organism evidence="3 4">
    <name type="scientific">Quercus rubra</name>
    <name type="common">Northern red oak</name>
    <name type="synonym">Quercus borealis</name>
    <dbReference type="NCBI Taxonomy" id="3512"/>
    <lineage>
        <taxon>Eukaryota</taxon>
        <taxon>Viridiplantae</taxon>
        <taxon>Streptophyta</taxon>
        <taxon>Embryophyta</taxon>
        <taxon>Tracheophyta</taxon>
        <taxon>Spermatophyta</taxon>
        <taxon>Magnoliopsida</taxon>
        <taxon>eudicotyledons</taxon>
        <taxon>Gunneridae</taxon>
        <taxon>Pentapetalae</taxon>
        <taxon>rosids</taxon>
        <taxon>fabids</taxon>
        <taxon>Fagales</taxon>
        <taxon>Fagaceae</taxon>
        <taxon>Quercus</taxon>
    </lineage>
</organism>
<sequence length="524" mass="61281">MEFDSEDEAYLYYNIYTGYVGFSIRRDWLNRSKADKTTIISRKFCCFKAGYKKEVAYDGKKSRMKLRCGCEAQMVISCQKSGKYRIALFEAKHNHEVVTPQSKNKLPSQRKILAAQAAEAELAIFSRIRQKLVFEFMSKQARGRENLGFTLKDISNHLQSKRMREMKEGEAFTLIHYFEIRKFENASFFYEIQLDVDDQITNIFWANPKMVVDYDLFGDVVCFDTTYRTNKNHRPLAPIIGVNHHRQTVVFGVALLYDETAETFSWLFQTLLKVTCGKKLVTIFTNQDPAMAKAIAEVLLESHHHLCRWHIYQNALKKLNMYFQSSNSFAAEFKSFMCDHDHFERLLEDLHHNELDSNYDMSQRLPVLRVEVLLLKNSRDVYTPKIFNFFQEEYKKSLDMVVNTCYDISPLFEYKVCMYGHTREHKVTFNSTDQTVVCSCNKFEFARFLCSHALKQWTKQVRVGCVLDSYGCIVKEDPKLDITNRYKDLCCNAVNIVSKAVETEEASMFLAKKMVELNLDVEMI</sequence>
<name>A0AAN7EAD0_QUERU</name>
<dbReference type="GO" id="GO:0008270">
    <property type="term" value="F:zinc ion binding"/>
    <property type="evidence" value="ECO:0007669"/>
    <property type="project" value="UniProtKB-KW"/>
</dbReference>
<accession>A0AAN7EAD0</accession>
<gene>
    <name evidence="3" type="ORF">RGQ29_002970</name>
</gene>
<proteinExistence type="predicted"/>
<evidence type="ECO:0000313" key="3">
    <source>
        <dbReference type="EMBL" id="KAK4566929.1"/>
    </source>
</evidence>
<dbReference type="AlphaFoldDB" id="A0AAN7EAD0"/>
<dbReference type="Pfam" id="PF10551">
    <property type="entry name" value="MULE"/>
    <property type="match status" value="1"/>
</dbReference>
<dbReference type="PROSITE" id="PS50966">
    <property type="entry name" value="ZF_SWIM"/>
    <property type="match status" value="1"/>
</dbReference>
<dbReference type="EMBL" id="JAXUIC010000010">
    <property type="protein sequence ID" value="KAK4566929.1"/>
    <property type="molecule type" value="Genomic_DNA"/>
</dbReference>
<evidence type="ECO:0000313" key="4">
    <source>
        <dbReference type="Proteomes" id="UP001324115"/>
    </source>
</evidence>
<keyword evidence="4" id="KW-1185">Reference proteome</keyword>
<dbReference type="InterPro" id="IPR007527">
    <property type="entry name" value="Znf_SWIM"/>
</dbReference>
<keyword evidence="1" id="KW-0862">Zinc</keyword>